<evidence type="ECO:0000313" key="3">
    <source>
        <dbReference type="Proteomes" id="UP000036520"/>
    </source>
</evidence>
<keyword evidence="1" id="KW-0472">Membrane</keyword>
<dbReference type="KEGG" id="camu:CA2015_4748"/>
<protein>
    <submittedName>
        <fullName evidence="2">FixH family protein</fullName>
    </submittedName>
</protein>
<evidence type="ECO:0000313" key="2">
    <source>
        <dbReference type="EMBL" id="AKP54073.1"/>
    </source>
</evidence>
<dbReference type="RefSeq" id="WP_048644099.1">
    <property type="nucleotide sequence ID" value="NZ_CAXBGM010000122.1"/>
</dbReference>
<keyword evidence="1" id="KW-1133">Transmembrane helix</keyword>
<dbReference type="OrthoDB" id="1493774at2"/>
<organism evidence="2 3">
    <name type="scientific">Cyclobacterium amurskyense</name>
    <dbReference type="NCBI Taxonomy" id="320787"/>
    <lineage>
        <taxon>Bacteria</taxon>
        <taxon>Pseudomonadati</taxon>
        <taxon>Bacteroidota</taxon>
        <taxon>Cytophagia</taxon>
        <taxon>Cytophagales</taxon>
        <taxon>Cyclobacteriaceae</taxon>
        <taxon>Cyclobacterium</taxon>
    </lineage>
</organism>
<dbReference type="Pfam" id="PF05751">
    <property type="entry name" value="FixH"/>
    <property type="match status" value="1"/>
</dbReference>
<accession>A0A0H4PLY0</accession>
<name>A0A0H4PLY0_9BACT</name>
<dbReference type="AlphaFoldDB" id="A0A0H4PLY0"/>
<dbReference type="Proteomes" id="UP000036520">
    <property type="component" value="Chromosome"/>
</dbReference>
<keyword evidence="1" id="KW-0812">Transmembrane</keyword>
<reference evidence="2 3" key="1">
    <citation type="submission" date="2015-07" db="EMBL/GenBank/DDBJ databases">
        <authorList>
            <person name="Kim K.M."/>
        </authorList>
    </citation>
    <scope>NUCLEOTIDE SEQUENCE [LARGE SCALE GENOMIC DNA]</scope>
    <source>
        <strain evidence="2 3">KCTC 12363</strain>
    </source>
</reference>
<sequence>MNWGNGILLLLLVFIGLMVTLVTICVKQDDIHLVTENYYAEEIKYQEHIDRVSNTNAMEGKVMQFDAASKTLQFKLPIGSKGELHLFRPSDARMDKKIQIEIKDSESNTMSLKGLEPGYWKMKMTWEADGVAFFEEKKIDI</sequence>
<gene>
    <name evidence="2" type="ORF">CA2015_4748</name>
</gene>
<feature type="transmembrane region" description="Helical" evidence="1">
    <location>
        <begin position="6"/>
        <end position="26"/>
    </location>
</feature>
<proteinExistence type="predicted"/>
<dbReference type="STRING" id="320787.CA2015_4748"/>
<dbReference type="InterPro" id="IPR008620">
    <property type="entry name" value="FixH"/>
</dbReference>
<keyword evidence="3" id="KW-1185">Reference proteome</keyword>
<dbReference type="EMBL" id="CP012040">
    <property type="protein sequence ID" value="AKP54073.1"/>
    <property type="molecule type" value="Genomic_DNA"/>
</dbReference>
<evidence type="ECO:0000256" key="1">
    <source>
        <dbReference type="SAM" id="Phobius"/>
    </source>
</evidence>
<dbReference type="PATRIC" id="fig|320787.5.peg.5196"/>